<evidence type="ECO:0000256" key="2">
    <source>
        <dbReference type="ARBA" id="ARBA00022714"/>
    </source>
</evidence>
<evidence type="ECO:0000256" key="4">
    <source>
        <dbReference type="ARBA" id="ARBA00023004"/>
    </source>
</evidence>
<evidence type="ECO:0000256" key="6">
    <source>
        <dbReference type="ARBA" id="ARBA00034078"/>
    </source>
</evidence>
<dbReference type="InterPro" id="IPR002023">
    <property type="entry name" value="NuoE-like"/>
</dbReference>
<comment type="caution">
    <text evidence="7">The sequence shown here is derived from an EMBL/GenBank/DDBJ whole genome shotgun (WGS) entry which is preliminary data.</text>
</comment>
<sequence>MTLSSLIEPFVGRTGGLISALHEVQRVHGFLPEDTEAEAARAFNLSRAEVKGVISFYHDFKRAPQGKTVMRLCAAEACQAAGGRDFIKAVEKKFGLKMGETSASKDITLEPVYCLGLCSTAPAAMVDGRLVGMADAGKIEKAFERAKKESAS</sequence>
<evidence type="ECO:0000313" key="8">
    <source>
        <dbReference type="Proteomes" id="UP001596116"/>
    </source>
</evidence>
<evidence type="ECO:0000256" key="5">
    <source>
        <dbReference type="ARBA" id="ARBA00023014"/>
    </source>
</evidence>
<keyword evidence="5" id="KW-0411">Iron-sulfur</keyword>
<dbReference type="InterPro" id="IPR028431">
    <property type="entry name" value="NADP_DH_HndA-like"/>
</dbReference>
<dbReference type="PIRSF" id="PIRSF000216">
    <property type="entry name" value="NADH_DH_24kDa"/>
    <property type="match status" value="1"/>
</dbReference>
<gene>
    <name evidence="7" type="ORF">ACFMB1_13900</name>
</gene>
<dbReference type="PANTHER" id="PTHR43342:SF1">
    <property type="entry name" value="BIFURCATING [FEFE] HYDROGENASE GAMMA SUBUNIT"/>
    <property type="match status" value="1"/>
</dbReference>
<proteinExistence type="inferred from homology"/>
<evidence type="ECO:0000256" key="3">
    <source>
        <dbReference type="ARBA" id="ARBA00022723"/>
    </source>
</evidence>
<dbReference type="Pfam" id="PF01257">
    <property type="entry name" value="2Fe-2S_thioredx"/>
    <property type="match status" value="1"/>
</dbReference>
<protein>
    <submittedName>
        <fullName evidence="7">NAD(P)H-dependent oxidoreductase subunit E</fullName>
    </submittedName>
</protein>
<organism evidence="7 8">
    <name type="scientific">Hyphococcus aureus</name>
    <dbReference type="NCBI Taxonomy" id="2666033"/>
    <lineage>
        <taxon>Bacteria</taxon>
        <taxon>Pseudomonadati</taxon>
        <taxon>Pseudomonadota</taxon>
        <taxon>Alphaproteobacteria</taxon>
        <taxon>Parvularculales</taxon>
        <taxon>Parvularculaceae</taxon>
        <taxon>Hyphococcus</taxon>
    </lineage>
</organism>
<dbReference type="EMBL" id="JBHPON010000002">
    <property type="protein sequence ID" value="MFC6036647.1"/>
    <property type="molecule type" value="Genomic_DNA"/>
</dbReference>
<dbReference type="Gene3D" id="3.40.30.10">
    <property type="entry name" value="Glutaredoxin"/>
    <property type="match status" value="1"/>
</dbReference>
<accession>A0ABW1L155</accession>
<name>A0ABW1L155_9PROT</name>
<dbReference type="PANTHER" id="PTHR43342">
    <property type="entry name" value="NADH-QUINONE OXIDOREDUCTASE, E SUBUNIT"/>
    <property type="match status" value="1"/>
</dbReference>
<keyword evidence="4" id="KW-0408">Iron</keyword>
<dbReference type="InterPro" id="IPR036249">
    <property type="entry name" value="Thioredoxin-like_sf"/>
</dbReference>
<dbReference type="Gene3D" id="1.10.10.1590">
    <property type="entry name" value="NADH-quinone oxidoreductase subunit E"/>
    <property type="match status" value="1"/>
</dbReference>
<keyword evidence="8" id="KW-1185">Reference proteome</keyword>
<comment type="similarity">
    <text evidence="1">Belongs to the complex I 24 kDa subunit family.</text>
</comment>
<evidence type="ECO:0000313" key="7">
    <source>
        <dbReference type="EMBL" id="MFC6036647.1"/>
    </source>
</evidence>
<dbReference type="Proteomes" id="UP001596116">
    <property type="component" value="Unassembled WGS sequence"/>
</dbReference>
<dbReference type="SUPFAM" id="SSF52833">
    <property type="entry name" value="Thioredoxin-like"/>
    <property type="match status" value="1"/>
</dbReference>
<dbReference type="RefSeq" id="WP_379882112.1">
    <property type="nucleotide sequence ID" value="NZ_JBHPON010000002.1"/>
</dbReference>
<keyword evidence="3" id="KW-0479">Metal-binding</keyword>
<keyword evidence="2" id="KW-0001">2Fe-2S</keyword>
<evidence type="ECO:0000256" key="1">
    <source>
        <dbReference type="ARBA" id="ARBA00010643"/>
    </source>
</evidence>
<reference evidence="7 8" key="1">
    <citation type="submission" date="2024-09" db="EMBL/GenBank/DDBJ databases">
        <authorList>
            <person name="Zhang Z.-H."/>
        </authorList>
    </citation>
    <scope>NUCLEOTIDE SEQUENCE [LARGE SCALE GENOMIC DNA]</scope>
    <source>
        <strain evidence="7 8">HHTR114</strain>
    </source>
</reference>
<dbReference type="InterPro" id="IPR041921">
    <property type="entry name" value="NuoE_N"/>
</dbReference>
<comment type="cofactor">
    <cofactor evidence="6">
        <name>[2Fe-2S] cluster</name>
        <dbReference type="ChEBI" id="CHEBI:190135"/>
    </cofactor>
</comment>